<dbReference type="InterPro" id="IPR005064">
    <property type="entry name" value="BUG"/>
</dbReference>
<organism evidence="2 3">
    <name type="scientific">Hylemonella gracilis</name>
    <dbReference type="NCBI Taxonomy" id="80880"/>
    <lineage>
        <taxon>Bacteria</taxon>
        <taxon>Pseudomonadati</taxon>
        <taxon>Pseudomonadota</taxon>
        <taxon>Betaproteobacteria</taxon>
        <taxon>Burkholderiales</taxon>
        <taxon>Comamonadaceae</taxon>
        <taxon>Hylemonella</taxon>
    </lineage>
</organism>
<dbReference type="Pfam" id="PF03401">
    <property type="entry name" value="TctC"/>
    <property type="match status" value="1"/>
</dbReference>
<dbReference type="InterPro" id="IPR006311">
    <property type="entry name" value="TAT_signal"/>
</dbReference>
<evidence type="ECO:0000256" key="1">
    <source>
        <dbReference type="ARBA" id="ARBA00006987"/>
    </source>
</evidence>
<evidence type="ECO:0000313" key="3">
    <source>
        <dbReference type="Proteomes" id="UP000292939"/>
    </source>
</evidence>
<accession>A0A4P6UIC6</accession>
<dbReference type="Gene3D" id="3.40.190.150">
    <property type="entry name" value="Bordetella uptake gene, domain 1"/>
    <property type="match status" value="1"/>
</dbReference>
<dbReference type="PIRSF" id="PIRSF017082">
    <property type="entry name" value="YflP"/>
    <property type="match status" value="1"/>
</dbReference>
<protein>
    <submittedName>
        <fullName evidence="2">Tripartite tricarboxylate transporter substrate binding protein</fullName>
    </submittedName>
</protein>
<dbReference type="EMBL" id="CP031395">
    <property type="protein sequence ID" value="QBK04723.1"/>
    <property type="molecule type" value="Genomic_DNA"/>
</dbReference>
<dbReference type="CDD" id="cd07012">
    <property type="entry name" value="PBP2_Bug_TTT"/>
    <property type="match status" value="1"/>
</dbReference>
<dbReference type="InterPro" id="IPR042100">
    <property type="entry name" value="Bug_dom1"/>
</dbReference>
<dbReference type="AlphaFoldDB" id="A0A4P6UIC6"/>
<reference evidence="2 3" key="1">
    <citation type="submission" date="2018-07" db="EMBL/GenBank/DDBJ databases">
        <title>Exploring interactions and the metabolic potential of the ultra-small soil bacteria Hylemonella gracilis.</title>
        <authorList>
            <person name="Tyc O."/>
            <person name="Kulkarni P."/>
            <person name="Gawehns F."/>
            <person name="Hundscheid M."/>
            <person name="Zweers H."/>
            <person name="Garbeva P."/>
        </authorList>
    </citation>
    <scope>NUCLEOTIDE SEQUENCE [LARGE SCALE GENOMIC DNA]</scope>
    <source>
        <strain evidence="2 3">NS1</strain>
    </source>
</reference>
<dbReference type="PANTHER" id="PTHR42928">
    <property type="entry name" value="TRICARBOXYLATE-BINDING PROTEIN"/>
    <property type="match status" value="1"/>
</dbReference>
<name>A0A4P6UIC6_9BURK</name>
<proteinExistence type="inferred from homology"/>
<sequence>MKTASRSTLHAQGHALSRRTLLGTAGAWAVAASPLSAALAATPVWPSRTVRIIVPFAPGGGADSSARVLAEILSPALGQSVIVENRPGAGSAIGVTAAAKSNDGHTLLMGSNSMVINPVLRPNIGYDVAGDFDVVGMVSAQPLVLVVPAASSIKSIDDVVREARAKPGYLTAGNSGNGTLAHIASEIFASQTGISLTTVPYKGESALLPDLLGDLVSLGFLNLPSVLAHIRSGRLRAIAVSSPEPAPELPGVPTFRALNYPSLEVQGWAALFAPKGSIPAAGLARLESQLAQALKSQTVRGKFAAIGVVPVIQSRAETTKFMLAEMNRYASVIQARGIKAE</sequence>
<comment type="similarity">
    <text evidence="1">Belongs to the UPF0065 (bug) family.</text>
</comment>
<dbReference type="KEGG" id="hgr:DW355_08000"/>
<dbReference type="Gene3D" id="3.40.190.10">
    <property type="entry name" value="Periplasmic binding protein-like II"/>
    <property type="match status" value="1"/>
</dbReference>
<dbReference type="PROSITE" id="PS51318">
    <property type="entry name" value="TAT"/>
    <property type="match status" value="1"/>
</dbReference>
<dbReference type="PANTHER" id="PTHR42928:SF5">
    <property type="entry name" value="BLR1237 PROTEIN"/>
    <property type="match status" value="1"/>
</dbReference>
<dbReference type="OrthoDB" id="8857765at2"/>
<dbReference type="SUPFAM" id="SSF53850">
    <property type="entry name" value="Periplasmic binding protein-like II"/>
    <property type="match status" value="1"/>
</dbReference>
<dbReference type="RefSeq" id="WP_131279097.1">
    <property type="nucleotide sequence ID" value="NZ_CP031395.1"/>
</dbReference>
<dbReference type="Proteomes" id="UP000292939">
    <property type="component" value="Chromosome"/>
</dbReference>
<gene>
    <name evidence="2" type="ORF">DW355_08000</name>
</gene>
<evidence type="ECO:0000313" key="2">
    <source>
        <dbReference type="EMBL" id="QBK04723.1"/>
    </source>
</evidence>